<evidence type="ECO:0000313" key="6">
    <source>
        <dbReference type="EMBL" id="EKX88501.1"/>
    </source>
</evidence>
<dbReference type="EMBL" id="AMEM01000037">
    <property type="protein sequence ID" value="EKX88501.1"/>
    <property type="molecule type" value="Genomic_DNA"/>
</dbReference>
<dbReference type="InterPro" id="IPR045851">
    <property type="entry name" value="AMP-bd_C_sf"/>
</dbReference>
<name>L1MC31_9CORY</name>
<gene>
    <name evidence="6" type="ORF">HMPREF9997_02172</name>
</gene>
<dbReference type="GO" id="GO:0031177">
    <property type="term" value="F:phosphopantetheine binding"/>
    <property type="evidence" value="ECO:0007669"/>
    <property type="project" value="InterPro"/>
</dbReference>
<dbReference type="Pfam" id="PF00668">
    <property type="entry name" value="Condensation"/>
    <property type="match status" value="5"/>
</dbReference>
<dbReference type="Proteomes" id="UP000010445">
    <property type="component" value="Unassembled WGS sequence"/>
</dbReference>
<dbReference type="Gene3D" id="1.10.1200.10">
    <property type="entry name" value="ACP-like"/>
    <property type="match status" value="3"/>
</dbReference>
<reference evidence="6 7" key="1">
    <citation type="submission" date="2012-05" db="EMBL/GenBank/DDBJ databases">
        <authorList>
            <person name="Weinstock G."/>
            <person name="Sodergren E."/>
            <person name="Lobos E.A."/>
            <person name="Fulton L."/>
            <person name="Fulton R."/>
            <person name="Courtney L."/>
            <person name="Fronick C."/>
            <person name="O'Laughlin M."/>
            <person name="Godfrey J."/>
            <person name="Wilson R.M."/>
            <person name="Miner T."/>
            <person name="Farmer C."/>
            <person name="Delehaunty K."/>
            <person name="Cordes M."/>
            <person name="Minx P."/>
            <person name="Tomlinson C."/>
            <person name="Chen J."/>
            <person name="Wollam A."/>
            <person name="Pepin K.H."/>
            <person name="Bhonagiri V."/>
            <person name="Zhang X."/>
            <person name="Suruliraj S."/>
            <person name="Warren W."/>
            <person name="Mitreva M."/>
            <person name="Mardis E.R."/>
            <person name="Wilson R.K."/>
        </authorList>
    </citation>
    <scope>NUCLEOTIDE SEQUENCE [LARGE SCALE GENOMIC DNA]</scope>
    <source>
        <strain evidence="6 7">F0235</strain>
    </source>
</reference>
<dbReference type="Gene3D" id="3.40.50.980">
    <property type="match status" value="2"/>
</dbReference>
<dbReference type="Gene3D" id="3.30.559.10">
    <property type="entry name" value="Chloramphenicol acetyltransferase-like domain"/>
    <property type="match status" value="5"/>
</dbReference>
<proteinExistence type="predicted"/>
<evidence type="ECO:0000256" key="2">
    <source>
        <dbReference type="ARBA" id="ARBA00022450"/>
    </source>
</evidence>
<dbReference type="InterPro" id="IPR000873">
    <property type="entry name" value="AMP-dep_synth/lig_dom"/>
</dbReference>
<dbReference type="Gene3D" id="3.40.50.1820">
    <property type="entry name" value="alpha/beta hydrolase"/>
    <property type="match status" value="1"/>
</dbReference>
<dbReference type="Pfam" id="PF00550">
    <property type="entry name" value="PP-binding"/>
    <property type="match status" value="4"/>
</dbReference>
<dbReference type="Pfam" id="PF13193">
    <property type="entry name" value="AMP-binding_C"/>
    <property type="match status" value="3"/>
</dbReference>
<dbReference type="GO" id="GO:0043041">
    <property type="term" value="P:amino acid activation for nonribosomal peptide biosynthetic process"/>
    <property type="evidence" value="ECO:0007669"/>
    <property type="project" value="TreeGrafter"/>
</dbReference>
<dbReference type="STRING" id="1035195.HMPREF9997_02172"/>
<dbReference type="Gene3D" id="3.40.50.12780">
    <property type="entry name" value="N-terminal domain of ligase-like"/>
    <property type="match status" value="3"/>
</dbReference>
<dbReference type="InterPro" id="IPR009081">
    <property type="entry name" value="PP-bd_ACP"/>
</dbReference>
<feature type="region of interest" description="Disordered" evidence="4">
    <location>
        <begin position="922"/>
        <end position="945"/>
    </location>
</feature>
<dbReference type="HOGENOM" id="CLU_223542_0_0_11"/>
<accession>L1MC31</accession>
<feature type="domain" description="Carrier" evidence="5">
    <location>
        <begin position="2057"/>
        <end position="2133"/>
    </location>
</feature>
<dbReference type="SUPFAM" id="SSF56801">
    <property type="entry name" value="Acetyl-CoA synthetase-like"/>
    <property type="match status" value="4"/>
</dbReference>
<feature type="region of interest" description="Disordered" evidence="4">
    <location>
        <begin position="2036"/>
        <end position="2056"/>
    </location>
</feature>
<feature type="region of interest" description="Disordered" evidence="4">
    <location>
        <begin position="1020"/>
        <end position="1040"/>
    </location>
</feature>
<keyword evidence="3" id="KW-0597">Phosphoprotein</keyword>
<evidence type="ECO:0000256" key="4">
    <source>
        <dbReference type="SAM" id="MobiDB-lite"/>
    </source>
</evidence>
<dbReference type="RefSeq" id="WP_006061596.1">
    <property type="nucleotide sequence ID" value="NZ_KB290820.1"/>
</dbReference>
<dbReference type="PROSITE" id="PS00455">
    <property type="entry name" value="AMP_BINDING"/>
    <property type="match status" value="4"/>
</dbReference>
<evidence type="ECO:0000259" key="5">
    <source>
        <dbReference type="PROSITE" id="PS50075"/>
    </source>
</evidence>
<dbReference type="InterPro" id="IPR006162">
    <property type="entry name" value="Ppantetheine_attach_site"/>
</dbReference>
<keyword evidence="7" id="KW-1185">Reference proteome</keyword>
<dbReference type="PROSITE" id="PS50075">
    <property type="entry name" value="CARRIER"/>
    <property type="match status" value="4"/>
</dbReference>
<dbReference type="GO" id="GO:0005737">
    <property type="term" value="C:cytoplasm"/>
    <property type="evidence" value="ECO:0007669"/>
    <property type="project" value="TreeGrafter"/>
</dbReference>
<dbReference type="NCBIfam" id="TIGR01733">
    <property type="entry name" value="AA-adenyl-dom"/>
    <property type="match status" value="1"/>
</dbReference>
<feature type="domain" description="Carrier" evidence="5">
    <location>
        <begin position="941"/>
        <end position="1017"/>
    </location>
</feature>
<feature type="region of interest" description="Disordered" evidence="4">
    <location>
        <begin position="2130"/>
        <end position="2152"/>
    </location>
</feature>
<dbReference type="InterPro" id="IPR036736">
    <property type="entry name" value="ACP-like_sf"/>
</dbReference>
<evidence type="ECO:0000313" key="7">
    <source>
        <dbReference type="Proteomes" id="UP000010445"/>
    </source>
</evidence>
<comment type="cofactor">
    <cofactor evidence="1">
        <name>pantetheine 4'-phosphate</name>
        <dbReference type="ChEBI" id="CHEBI:47942"/>
    </cofactor>
</comment>
<evidence type="ECO:0000256" key="3">
    <source>
        <dbReference type="ARBA" id="ARBA00022553"/>
    </source>
</evidence>
<dbReference type="Gene3D" id="3.30.300.30">
    <property type="match status" value="4"/>
</dbReference>
<feature type="region of interest" description="Disordered" evidence="4">
    <location>
        <begin position="4614"/>
        <end position="4642"/>
    </location>
</feature>
<dbReference type="NCBIfam" id="NF003417">
    <property type="entry name" value="PRK04813.1"/>
    <property type="match status" value="4"/>
</dbReference>
<dbReference type="InterPro" id="IPR001242">
    <property type="entry name" value="Condensation_dom"/>
</dbReference>
<dbReference type="InterPro" id="IPR023213">
    <property type="entry name" value="CAT-like_dom_sf"/>
</dbReference>
<evidence type="ECO:0000256" key="1">
    <source>
        <dbReference type="ARBA" id="ARBA00001957"/>
    </source>
</evidence>
<dbReference type="PANTHER" id="PTHR45527">
    <property type="entry name" value="NONRIBOSOMAL PEPTIDE SYNTHETASE"/>
    <property type="match status" value="1"/>
</dbReference>
<dbReference type="UniPathway" id="UPA00011"/>
<protein>
    <submittedName>
        <fullName evidence="6">AMP-binding enzyme</fullName>
    </submittedName>
</protein>
<feature type="domain" description="Carrier" evidence="5">
    <location>
        <begin position="4541"/>
        <end position="4616"/>
    </location>
</feature>
<dbReference type="InterPro" id="IPR010071">
    <property type="entry name" value="AA_adenyl_dom"/>
</dbReference>
<dbReference type="GO" id="GO:0044550">
    <property type="term" value="P:secondary metabolite biosynthetic process"/>
    <property type="evidence" value="ECO:0007669"/>
    <property type="project" value="TreeGrafter"/>
</dbReference>
<dbReference type="eggNOG" id="COG1020">
    <property type="taxonomic scope" value="Bacteria"/>
</dbReference>
<dbReference type="Gene3D" id="3.30.559.30">
    <property type="entry name" value="Nonribosomal peptide synthetase, condensation domain"/>
    <property type="match status" value="5"/>
</dbReference>
<dbReference type="SUPFAM" id="SSF47336">
    <property type="entry name" value="ACP-like"/>
    <property type="match status" value="4"/>
</dbReference>
<feature type="compositionally biased region" description="Basic and acidic residues" evidence="4">
    <location>
        <begin position="934"/>
        <end position="945"/>
    </location>
</feature>
<dbReference type="InterPro" id="IPR020806">
    <property type="entry name" value="PKS_PP-bd"/>
</dbReference>
<dbReference type="InterPro" id="IPR020845">
    <property type="entry name" value="AMP-binding_CS"/>
</dbReference>
<dbReference type="SUPFAM" id="SSF52777">
    <property type="entry name" value="CoA-dependent acyltransferases"/>
    <property type="match status" value="10"/>
</dbReference>
<dbReference type="OrthoDB" id="4501954at2"/>
<dbReference type="InterPro" id="IPR029058">
    <property type="entry name" value="AB_hydrolase_fold"/>
</dbReference>
<dbReference type="GO" id="GO:0003824">
    <property type="term" value="F:catalytic activity"/>
    <property type="evidence" value="ECO:0007669"/>
    <property type="project" value="InterPro"/>
</dbReference>
<dbReference type="GO" id="GO:0008610">
    <property type="term" value="P:lipid biosynthetic process"/>
    <property type="evidence" value="ECO:0007669"/>
    <property type="project" value="UniProtKB-ARBA"/>
</dbReference>
<dbReference type="PROSITE" id="PS00012">
    <property type="entry name" value="PHOSPHOPANTETHEINE"/>
    <property type="match status" value="2"/>
</dbReference>
<sequence length="4655" mass="489948">MSDAVSDRSDRRRELLRARLRAEGFKQQSADQAADTQVGDSGTVTDQRILGRLIANAGAAGMLTWAFPVPEDAATQSRIRDAIIAVAQHRPDLRTTVSADDTGGLQRTVLTVDTVVTPSSDSVEPTEVDALAATPIDPTSEPPLRARFLHTPDGTMLVVSTHHVAADEHTWVLLLRDINAEIASPGVLSTQPTPPRSDATTAQVATATERRLAAVRPATHDADGETTPQPDPFAAERTTTANNTADRITLPVSHDWVQAVQDCAHADNTTVLSVLIDAAAHVIARRAGAAHDATVVVGTPTDVRDALGADATESDGDRVSVVPCPIPVGSPLSDVADAVRAASADRCAGLDDVIRAAGLPHIPGRSPLVDVVVTHRAGTRGLVIDGEPSVGAFIHSGAAPFDAVLSLEESEQDAQLTLEFRHAALRPTTAQRVLEEWRDAAIHPAQSTEVPDLPEVATTAQDVVRAVASHAAATPDAVAVEDGTTTLTYAQLNASAATLAKHITAQGAQPGDVVALQLSRGVGIPVALLAALRAGTPFVAIDPNHPAERSRMILDAANPALIIDDSDVATALTNPVDAPQAPDWSQAHPAYLVFTSGTTGTPKGIVIPRSGLDAVLGSMQDTLQLTADDTYLAASTLGFDISIVENLLPLLAGATVHVAPADFSIDIDAACALLRRVRPTVMEATPSLWAEIVHQDPQAVRGIRACAGGEALPHTLVTTLRTAGADVFNLYGPSEAAIVATSHHVTGDGTPPLGTTLPSVGGDILGAALTATPDGALGELYLSGPHLGYGYLGDPALTALTFVAAPGGQRRYRTGDLVTRDVDTRDLMYLGRADEQLSLHGLRIERGEIEAALAAAPGVTAAAVRVDTTAETPTIIGYVVLTDAQDDSVAAIQAAVADALPSAARPNAIVVVDEFPRTPTGKIDRARLPLPEDTGSHQHRAADTPEEHAVVQAVQDVLELDSTPSIDADFRALGGHSLLAHRLALTLSTALRVHVPVRAVIEEPTLAALAEACANLRDADATDVTEQPEPPQDAEPEDGPIEVLAGQRRVILAEQLDGENGLYTIPLFATVTGTIDTERLSAALTSVVAAHPVLRSRLSIDDAGIINATLLSPEEALAQPITVHQRTTTRGSLATFLDELVRTPSPATSDQPLQAYVVHVAEQGNNEGTTSTVLALLFHHAFFDEWSLQPFFTDLTRAYDNTDTLSTHSGPSFHRIHAIASTTNPADVDFWSLRQRDAAPGAPAPLPFSRAAAVSAGAAGTALGGRGPAIHRTVTIPAIAAASPDPTLKATAGDVVKAAVLLFLERAGADPAMGIPVSGRHHPELLDVVGYLGNTLPVTVDRAGDAAVSFSHDLDTRKLIEAVHHEVLDVAEHSSIPIEELSGTAPFQVIVDHRVGAPQVPATADWSSELLPVVPPLPKFPVTIVHTELPNAAGAITHRIDVLFSGDYFEQHGADAFVEALQHTIMGVAQAHAAPQGQSDVSTTLGAIALSPGTRSAEPETPAERGVDTQADTQPDLRDMTIPELIDRQLTEHQDEPMLSTVGVTLTGAEVQQHMRGLAARISAAYDGVTAGRMVAIHQPTRFDEVLAILGVMASGAAFTVLRPDDPADRLAAILADANVSLIISSDPDKLPAGHPPVLPDSQDSLGISQELAAPTPQRNPNYPAYMVFTSGTTGRPKGVLVDQRAMSGLTGLIFDLLSATSSTDPNNAAFRPRLVSIAPMSFDVGLLEVIATFCTGGHLYVAHDMERVGPPLAEAVRRHRATHFASTPTVLGFLGDPSSISEDVQVFSGAEPLPADLAERWCARHRLINLYGPTEVTVNAIHGFITPDPTSSAIPIGVADPHVTAVVLDSALQPTPIGMVGELWLAGDKLAVGYPAMPGTTASVFVAAPNHLGLPPGSRMYRTGDLAVLRPDGQFLCLGRVDDQMKIRGLRIEPAEIETALRADSRVDGARVVHVPGSRIGSDRDILAAAVVPTEGTLSAASLADIRHQLASQLPRHLVPQRIVQVPGLPVTPNGKADRATTLLMVLDALSKAPDEVETSSTEQAPHAEPAAESAIPVSPQFQALAEEVAILLDTDPRSIREDDDFLELGGDSILALQLIAKLKDRGWVTAARDIFDARTLGDLARALTPADGTSGTDDAETEPVVPIEPPSDLGTFAPIRVAAEHLADAPDSVFAQSMLLTMLEPVSGHGSALVDALVARHPAFRTRVTDTGECETLAEGQSYFDTETTTLTGDTATEDLAQLRHRLAENLDVRAGVLLAGAEVSTESGPMLLLVAHHMAVDAASWMQIIGDMRQMVIATMSGRELPEPEGTSPRAGSLMVRGTDAPPQPELRARIAAGEVSPDDVAATAAVDTFTVAGAVADELIERHGHGGTLRDALMSALAQAVRATDPWGPHLVTLDVEDHGRDDVIDPRSVGWWTQVFTVVDDGDSLRELPPAQRGVAASERSDILFNHLGGMFTTGEDSSPVGFVPSPVPELPALDTVVGDDVPLRNPLSVTSVVTAEQEIQVTLIRGTRLVSEETTQQLKEEFLAALERQVGAQGGDARGVDTHAQTYTLPVTPTQEGMFYLEEQGDPGVAAYLTRMTFTLDGALDSGRVLQAWSRLADRHPILRAYFTRNADGSVVATVDPALELDARYDEAFTEADMLRPFDVTAGPLTRLRMKQVGTADADAPQRHIVDVVFHHIVADGWSAPLLIRDFFTLMDPDQDLVVVDPLPSLSAVRQSTSPLSAWRKPLRAAQPTMLAAGGRDQGTRTELRLTFDATTSEALTTTAQREHVTVAALIHGAWARVLSELTGQTRVTFGSVVSGRPLDAPGAQEAVGLYATTIPVAVTADSPLDAARSASQLLLLGAENPPSLADAQRLVEHGDASGADAPGDLFDSLMVVENYPLDQAALLAPLDGVTVSDLSFQDGTHYPVMVVAHSADRQVSLRIAVADGVELVGGATTDDLLAHLERHLRSIAALPLLADQVEGLPMVSATQRLSAADTDDIINTYAWALRDRGVGPGDTVAVALPRGVEQVCATLAVWLVGAATMPIEVDSTGTMTARAAAIVARANPTVVVDSALLAELAATDSASRRFTPADRTRRLTRDDAAYIIHTSGTTGVPKGVVVPWQVMEDLIHWQTATGIIPSGATLAHYAPDQFDVSMQELLTAVAGRHALVVVAEEQRQDMSALARFLDSQGVDVLFATNVVLNALAREYARSGKPSVSVLVQAGEALQPSADLRAWCSSPDGPALYNQYGPTETHVVLATGNLSADSAALAAPSLGAPLPHVQALVLDEQLQPVPDGEPGELYIAGALADGYLDDPELTAERFPAGIGAVPRCHRTGDVVVKNPDGSFEYRGRADDQMKVRGVRIAPAEVVAIAQAVAGVAEAAACEVDGVLCLAVVAGADAPDAVIADDVREQYAQLVGGGDPAGNNALVPERVLVVPELPVTANGKTDIRMLHSWFRDGAPSGQEANSTATPGVAAGVVSVGASTSVDLVASIMADVLAEQNSEPTRVHPDDDFLALGGQSLSGTRLSGRLSSALGTPVSLRTILEHRTPRAIAEAVAAGDTDTGFTPEEFAEHYTQHTPTPGVPAPATPAQRRFWALAKVNPGDITYHLPLMVRLTPEGQGDADSLNARTMAGHVQRGVERLVRRHESLRTLLSGDVDGPQQVVLPADEAAHRLTITVLADEAELLRHRATPFRLDQDVPIRAAVCPDGDSVLLSLVIHHSACDGWSLPLLMADLEAAWTHAEETADTTVVEPAPSPTGIIATWQDAWESSGQEARDREYWQEQLADVPCPLPLPLDRPRNPEGATKGMLASYALSDAEVQAVYEAARTLDATPFMVVHAAVAAVLSRLGCGEDIALATPVSGRHGGMDEAAVGCFVNLLVLRTSLAGNPDFRELVDRIRTTNLQAAEHGSMPFDVLVRELAAGGSKAHHPLATVGIGLQNLPSAFPAPEGVTATILPDNPEVSRFDMNVDVFLGSDDPSADLPAQLAIEFDSALFDEATIAHIARRIKRVLLTAAATPDTRLHDLPVLLDDERAHLRTTHGTAAQPTEAIRQLVRGVPTVGSVLAADGSWLSAEQLEQRVTAVARLLVAHGVKPGDVVSILCQRTVGQLVAQLAVLRTGAAYAPILPDTPAERLAAQFAQCDVRVALCSNTAGLEVPDSVTLVSIGDDAASIIGEAPEVDLPAAESIPANAPAYVLFTSGSTGTPKGVLVSRANLEALLAATNDSVPLADTDVLLALSPFCFDVTGWEYLAPMAAGARLIIANDLQYRDPRAIVTLMAEHGVTCCEATPGLWSLIAEAAADELRGVRAVISGEDLPQTVATAVADTGAQVWNLYGPTEATVFATAGEQNAGPVDIGLPLPGVEIRVLDDYLVPVANGALGDLYLVGPQIAFGYVGRADLTAASFVADPQGTERVMYRTGDQVRRHSDGRLTYWGRRDQQIQLRGHRVEIGEVVSALLSLPEVAKAAAKVLERGTAKTLVGYVVLEDNPEGTAPDESTLLLALRRILPDYSVPAQLVFLPDMPLTDNGKVNVAALPDPEPEEWQAPETETEKLLAGIVAELLGSDELPGRNQGFISLGGDSITAIRLAARAAEQGLPITIQDVLVAPTIHELGAIADSRPRQSDTTVETASEDHAMGDLSGLSGDDLSRVLGAFGDDSE</sequence>
<dbReference type="CDD" id="cd05930">
    <property type="entry name" value="A_NRPS"/>
    <property type="match status" value="3"/>
</dbReference>
<dbReference type="InterPro" id="IPR042099">
    <property type="entry name" value="ANL_N_sf"/>
</dbReference>
<dbReference type="SMART" id="SM00823">
    <property type="entry name" value="PKS_PP"/>
    <property type="match status" value="4"/>
</dbReference>
<organism evidence="6 7">
    <name type="scientific">Corynebacterium durum F0235</name>
    <dbReference type="NCBI Taxonomy" id="1035195"/>
    <lineage>
        <taxon>Bacteria</taxon>
        <taxon>Bacillati</taxon>
        <taxon>Actinomycetota</taxon>
        <taxon>Actinomycetes</taxon>
        <taxon>Mycobacteriales</taxon>
        <taxon>Corynebacteriaceae</taxon>
        <taxon>Corynebacterium</taxon>
    </lineage>
</organism>
<comment type="caution">
    <text evidence="6">The sequence shown here is derived from an EMBL/GenBank/DDBJ whole genome shotgun (WGS) entry which is preliminary data.</text>
</comment>
<dbReference type="PANTHER" id="PTHR45527:SF1">
    <property type="entry name" value="FATTY ACID SYNTHASE"/>
    <property type="match status" value="1"/>
</dbReference>
<dbReference type="Gene3D" id="2.30.38.10">
    <property type="entry name" value="Luciferase, Domain 3"/>
    <property type="match status" value="1"/>
</dbReference>
<feature type="region of interest" description="Disordered" evidence="4">
    <location>
        <begin position="216"/>
        <end position="236"/>
    </location>
</feature>
<dbReference type="InterPro" id="IPR025110">
    <property type="entry name" value="AMP-bd_C"/>
</dbReference>
<dbReference type="PATRIC" id="fig|1035195.3.peg.1947"/>
<feature type="domain" description="Carrier" evidence="5">
    <location>
        <begin position="3479"/>
        <end position="3556"/>
    </location>
</feature>
<dbReference type="Pfam" id="PF00501">
    <property type="entry name" value="AMP-binding"/>
    <property type="match status" value="4"/>
</dbReference>
<keyword evidence="2" id="KW-0596">Phosphopantetheine</keyword>